<dbReference type="PROSITE" id="PS51118">
    <property type="entry name" value="HTH_HXLR"/>
    <property type="match status" value="1"/>
</dbReference>
<dbReference type="Pfam" id="PF01638">
    <property type="entry name" value="HxlR"/>
    <property type="match status" value="1"/>
</dbReference>
<proteinExistence type="predicted"/>
<feature type="domain" description="HTH hxlR-type" evidence="2">
    <location>
        <begin position="42"/>
        <end position="112"/>
    </location>
</feature>
<sequence>MATQPPSVDADHESDHDDAESDHGSGDESDPDDVEGRNADVCTVVAAVEEMGSKWKLIVLNDLQDGEKRFNELKRSTGASSYTLSRVLEDWLRAGSSRTARSSNRRSRAITR</sequence>
<dbReference type="InterPro" id="IPR036388">
    <property type="entry name" value="WH-like_DNA-bd_sf"/>
</dbReference>
<feature type="compositionally biased region" description="Basic and acidic residues" evidence="1">
    <location>
        <begin position="9"/>
        <end position="26"/>
    </location>
</feature>
<evidence type="ECO:0000313" key="4">
    <source>
        <dbReference type="Proteomes" id="UP000199215"/>
    </source>
</evidence>
<reference evidence="3 4" key="1">
    <citation type="submission" date="2016-10" db="EMBL/GenBank/DDBJ databases">
        <authorList>
            <person name="de Groot N.N."/>
        </authorList>
    </citation>
    <scope>NUCLEOTIDE SEQUENCE [LARGE SCALE GENOMIC DNA]</scope>
    <source>
        <strain evidence="3 4">IBRC-M10418</strain>
    </source>
</reference>
<accession>A0A1H6K056</accession>
<protein>
    <submittedName>
        <fullName evidence="3">HxlR-like helix-turn-helix</fullName>
    </submittedName>
</protein>
<evidence type="ECO:0000259" key="2">
    <source>
        <dbReference type="PROSITE" id="PS51118"/>
    </source>
</evidence>
<feature type="region of interest" description="Disordered" evidence="1">
    <location>
        <begin position="1"/>
        <end position="40"/>
    </location>
</feature>
<evidence type="ECO:0000256" key="1">
    <source>
        <dbReference type="SAM" id="MobiDB-lite"/>
    </source>
</evidence>
<dbReference type="Gene3D" id="1.10.10.10">
    <property type="entry name" value="Winged helix-like DNA-binding domain superfamily/Winged helix DNA-binding domain"/>
    <property type="match status" value="1"/>
</dbReference>
<dbReference type="InterPro" id="IPR036390">
    <property type="entry name" value="WH_DNA-bd_sf"/>
</dbReference>
<keyword evidence="4" id="KW-1185">Reference proteome</keyword>
<dbReference type="AlphaFoldDB" id="A0A1H6K056"/>
<dbReference type="EMBL" id="FNWU01000020">
    <property type="protein sequence ID" value="SEH64963.1"/>
    <property type="molecule type" value="Genomic_DNA"/>
</dbReference>
<organism evidence="3 4">
    <name type="scientific">Halopenitus malekzadehii</name>
    <dbReference type="NCBI Taxonomy" id="1267564"/>
    <lineage>
        <taxon>Archaea</taxon>
        <taxon>Methanobacteriati</taxon>
        <taxon>Methanobacteriota</taxon>
        <taxon>Stenosarchaea group</taxon>
        <taxon>Halobacteria</taxon>
        <taxon>Halobacteriales</taxon>
        <taxon>Haloferacaceae</taxon>
        <taxon>Halopenitus</taxon>
    </lineage>
</organism>
<dbReference type="SUPFAM" id="SSF46785">
    <property type="entry name" value="Winged helix' DNA-binding domain"/>
    <property type="match status" value="1"/>
</dbReference>
<evidence type="ECO:0000313" key="3">
    <source>
        <dbReference type="EMBL" id="SEH64963.1"/>
    </source>
</evidence>
<name>A0A1H6K056_9EURY</name>
<dbReference type="InterPro" id="IPR002577">
    <property type="entry name" value="HTH_HxlR"/>
</dbReference>
<dbReference type="Proteomes" id="UP000199215">
    <property type="component" value="Unassembled WGS sequence"/>
</dbReference>
<gene>
    <name evidence="3" type="ORF">SAMN05192561_12030</name>
</gene>
<dbReference type="STRING" id="1267564.SAMN05192561_12030"/>